<evidence type="ECO:0000313" key="5">
    <source>
        <dbReference type="EMBL" id="RAI43616.1"/>
    </source>
</evidence>
<dbReference type="GO" id="GO:0016491">
    <property type="term" value="F:oxidoreductase activity"/>
    <property type="evidence" value="ECO:0007669"/>
    <property type="project" value="UniProtKB-KW"/>
</dbReference>
<dbReference type="PANTHER" id="PTHR42659">
    <property type="entry name" value="XANTHINE DEHYDROGENASE SUBUNIT C-RELATED"/>
    <property type="match status" value="1"/>
</dbReference>
<dbReference type="InterPro" id="IPR016166">
    <property type="entry name" value="FAD-bd_PCMH"/>
</dbReference>
<dbReference type="PROSITE" id="PS51387">
    <property type="entry name" value="FAD_PCMH"/>
    <property type="match status" value="1"/>
</dbReference>
<dbReference type="RefSeq" id="WP_111419524.1">
    <property type="nucleotide sequence ID" value="NZ_NPEX01000079.1"/>
</dbReference>
<proteinExistence type="predicted"/>
<keyword evidence="3" id="KW-0560">Oxidoreductase</keyword>
<keyword evidence="6" id="KW-1185">Reference proteome</keyword>
<dbReference type="Proteomes" id="UP000249130">
    <property type="component" value="Unassembled WGS sequence"/>
</dbReference>
<dbReference type="SMART" id="SM01092">
    <property type="entry name" value="CO_deh_flav_C"/>
    <property type="match status" value="1"/>
</dbReference>
<comment type="caution">
    <text evidence="5">The sequence shown here is derived from an EMBL/GenBank/DDBJ whole genome shotgun (WGS) entry which is preliminary data.</text>
</comment>
<dbReference type="EMBL" id="NPEX01000079">
    <property type="protein sequence ID" value="RAI43616.1"/>
    <property type="molecule type" value="Genomic_DNA"/>
</dbReference>
<dbReference type="Gene3D" id="3.30.465.10">
    <property type="match status" value="1"/>
</dbReference>
<dbReference type="InterPro" id="IPR005107">
    <property type="entry name" value="CO_DH_flav_C"/>
</dbReference>
<name>A0A327KZL6_9BRAD</name>
<evidence type="ECO:0000259" key="4">
    <source>
        <dbReference type="PROSITE" id="PS51387"/>
    </source>
</evidence>
<dbReference type="InterPro" id="IPR036683">
    <property type="entry name" value="CO_DH_flav_C_dom_sf"/>
</dbReference>
<reference evidence="5 6" key="1">
    <citation type="submission" date="2017-07" db="EMBL/GenBank/DDBJ databases">
        <title>Draft Genome Sequences of Select Purple Nonsulfur Bacteria.</title>
        <authorList>
            <person name="Lasarre B."/>
            <person name="Mckinlay J.B."/>
        </authorList>
    </citation>
    <scope>NUCLEOTIDE SEQUENCE [LARGE SCALE GENOMIC DNA]</scope>
    <source>
        <strain evidence="5 6">DSM 5909</strain>
    </source>
</reference>
<dbReference type="PANTHER" id="PTHR42659:SF2">
    <property type="entry name" value="XANTHINE DEHYDROGENASE SUBUNIT C-RELATED"/>
    <property type="match status" value="1"/>
</dbReference>
<organism evidence="5 6">
    <name type="scientific">Rhodoplanes roseus</name>
    <dbReference type="NCBI Taxonomy" id="29409"/>
    <lineage>
        <taxon>Bacteria</taxon>
        <taxon>Pseudomonadati</taxon>
        <taxon>Pseudomonadota</taxon>
        <taxon>Alphaproteobacteria</taxon>
        <taxon>Hyphomicrobiales</taxon>
        <taxon>Nitrobacteraceae</taxon>
        <taxon>Rhodoplanes</taxon>
    </lineage>
</organism>
<evidence type="ECO:0000313" key="6">
    <source>
        <dbReference type="Proteomes" id="UP000249130"/>
    </source>
</evidence>
<keyword evidence="1" id="KW-0285">Flavoprotein</keyword>
<dbReference type="Pfam" id="PF00941">
    <property type="entry name" value="FAD_binding_5"/>
    <property type="match status" value="1"/>
</dbReference>
<dbReference type="Gene3D" id="3.30.43.10">
    <property type="entry name" value="Uridine Diphospho-n-acetylenolpyruvylglucosamine Reductase, domain 2"/>
    <property type="match status" value="1"/>
</dbReference>
<dbReference type="OrthoDB" id="9793944at2"/>
<dbReference type="Gene3D" id="3.30.390.50">
    <property type="entry name" value="CO dehydrogenase flavoprotein, C-terminal domain"/>
    <property type="match status" value="1"/>
</dbReference>
<protein>
    <recommendedName>
        <fullName evidence="4">FAD-binding PCMH-type domain-containing protein</fullName>
    </recommendedName>
</protein>
<evidence type="ECO:0000256" key="2">
    <source>
        <dbReference type="ARBA" id="ARBA00022827"/>
    </source>
</evidence>
<evidence type="ECO:0000256" key="3">
    <source>
        <dbReference type="ARBA" id="ARBA00023002"/>
    </source>
</evidence>
<dbReference type="SUPFAM" id="SSF56176">
    <property type="entry name" value="FAD-binding/transporter-associated domain-like"/>
    <property type="match status" value="1"/>
</dbReference>
<dbReference type="GO" id="GO:0071949">
    <property type="term" value="F:FAD binding"/>
    <property type="evidence" value="ECO:0007669"/>
    <property type="project" value="InterPro"/>
</dbReference>
<dbReference type="AlphaFoldDB" id="A0A327KZL6"/>
<dbReference type="InterPro" id="IPR036318">
    <property type="entry name" value="FAD-bd_PCMH-like_sf"/>
</dbReference>
<dbReference type="InterPro" id="IPR016169">
    <property type="entry name" value="FAD-bd_PCMH_sub2"/>
</dbReference>
<dbReference type="InterPro" id="IPR016167">
    <property type="entry name" value="FAD-bd_PCMH_sub1"/>
</dbReference>
<evidence type="ECO:0000256" key="1">
    <source>
        <dbReference type="ARBA" id="ARBA00022630"/>
    </source>
</evidence>
<keyword evidence="2" id="KW-0274">FAD</keyword>
<gene>
    <name evidence="5" type="ORF">CH341_13320</name>
</gene>
<sequence length="295" mass="30612">MKPFGYVAAQDSEHAVALLAEYGKGAKLLAGGTDLLADLKLTPHPPPAVMVDISRCADLKGIAITEAGLRIGAMVTHSEIVNSPLIRDTLPALAEAALSIGAVQTRNLGSIAGNLVTCVPSMDSGPTLLALEASVTILGPSGRRTIGLADLFVGPRKTSLAFGEILVEIVIPKRNVGKPTGFQKFGLRKGQALALVNAAASFWAGEGLFTEPTIALGAVAPTVIRAPKAEAYLAGRPVTEDAMAEAGRIAATEAKPITDFRATADYRRDLVAVLVKRALLAAHGRATPNRKDIAS</sequence>
<dbReference type="SUPFAM" id="SSF55447">
    <property type="entry name" value="CO dehydrogenase flavoprotein C-terminal domain-like"/>
    <property type="match status" value="1"/>
</dbReference>
<accession>A0A327KZL6</accession>
<dbReference type="Pfam" id="PF03450">
    <property type="entry name" value="CO_deh_flav_C"/>
    <property type="match status" value="1"/>
</dbReference>
<dbReference type="InterPro" id="IPR051312">
    <property type="entry name" value="Diverse_Substr_Oxidored"/>
</dbReference>
<feature type="domain" description="FAD-binding PCMH-type" evidence="4">
    <location>
        <begin position="1"/>
        <end position="176"/>
    </location>
</feature>
<dbReference type="InterPro" id="IPR002346">
    <property type="entry name" value="Mopterin_DH_FAD-bd"/>
</dbReference>